<feature type="compositionally biased region" description="Polar residues" evidence="1">
    <location>
        <begin position="239"/>
        <end position="324"/>
    </location>
</feature>
<sequence length="448" mass="49812">MVDKATTITLAVVIPLVVIVLVVVIVYVSRKYIKFYRFRKKKNFQEVSFRDNPVMTGKLPDTPRNSAIVDVELGNHNDGYVTSSMEDDENETSFTCNIQPKTQSAGMHIERVVYDSITNNQEEHCGKTVNASENVEINVNDRTVEQELIADKSCGKLVTAEVIKDEKAISDEKKDQEFTSKQHTVDDEVSYQQVDAKQTVNDDICDEQDNVKISVSDEDLVSCENVNTEIPVNDDVSGKQVNSKQPVNDDTSGQQVNATITVYTDMSGQEGNSKQPVNDDMSSQQVDSKQTVKDATSGQQVDSKQTVKDATSGQQVNSKQTVNDEVSAKQVDSKQTFNDNDVSVQQAKLDQTTTNEATEKTTNIEHTVTESNNILLKKSEIDHEQISNKDNSTRFHDLKMYKTIVKASGNQGDEINDDQLSASASEDDAVVESQKSYIDDKDMHDIPL</sequence>
<keyword evidence="2" id="KW-0472">Membrane</keyword>
<feature type="region of interest" description="Disordered" evidence="1">
    <location>
        <begin position="407"/>
        <end position="448"/>
    </location>
</feature>
<dbReference type="Proteomes" id="UP000683360">
    <property type="component" value="Unassembled WGS sequence"/>
</dbReference>
<feature type="region of interest" description="Disordered" evidence="1">
    <location>
        <begin position="230"/>
        <end position="340"/>
    </location>
</feature>
<reference evidence="3" key="1">
    <citation type="submission" date="2021-03" db="EMBL/GenBank/DDBJ databases">
        <authorList>
            <person name="Bekaert M."/>
        </authorList>
    </citation>
    <scope>NUCLEOTIDE SEQUENCE</scope>
</reference>
<comment type="caution">
    <text evidence="3">The sequence shown here is derived from an EMBL/GenBank/DDBJ whole genome shotgun (WGS) entry which is preliminary data.</text>
</comment>
<keyword evidence="4" id="KW-1185">Reference proteome</keyword>
<feature type="transmembrane region" description="Helical" evidence="2">
    <location>
        <begin position="6"/>
        <end position="29"/>
    </location>
</feature>
<dbReference type="AlphaFoldDB" id="A0A8S3SAR6"/>
<protein>
    <submittedName>
        <fullName evidence="3">Uncharacterized protein</fullName>
    </submittedName>
</protein>
<name>A0A8S3SAR6_MYTED</name>
<evidence type="ECO:0000313" key="4">
    <source>
        <dbReference type="Proteomes" id="UP000683360"/>
    </source>
</evidence>
<proteinExistence type="predicted"/>
<accession>A0A8S3SAR6</accession>
<feature type="compositionally biased region" description="Basic and acidic residues" evidence="1">
    <location>
        <begin position="437"/>
        <end position="448"/>
    </location>
</feature>
<feature type="compositionally biased region" description="Polar residues" evidence="1">
    <location>
        <begin position="408"/>
        <end position="424"/>
    </location>
</feature>
<evidence type="ECO:0000313" key="3">
    <source>
        <dbReference type="EMBL" id="CAG2215464.1"/>
    </source>
</evidence>
<keyword evidence="2" id="KW-0812">Transmembrane</keyword>
<evidence type="ECO:0000256" key="1">
    <source>
        <dbReference type="SAM" id="MobiDB-lite"/>
    </source>
</evidence>
<evidence type="ECO:0000256" key="2">
    <source>
        <dbReference type="SAM" id="Phobius"/>
    </source>
</evidence>
<gene>
    <name evidence="3" type="ORF">MEDL_29259</name>
</gene>
<dbReference type="OrthoDB" id="6109107at2759"/>
<dbReference type="EMBL" id="CAJPWZ010001444">
    <property type="protein sequence ID" value="CAG2215464.1"/>
    <property type="molecule type" value="Genomic_DNA"/>
</dbReference>
<keyword evidence="2" id="KW-1133">Transmembrane helix</keyword>
<organism evidence="3 4">
    <name type="scientific">Mytilus edulis</name>
    <name type="common">Blue mussel</name>
    <dbReference type="NCBI Taxonomy" id="6550"/>
    <lineage>
        <taxon>Eukaryota</taxon>
        <taxon>Metazoa</taxon>
        <taxon>Spiralia</taxon>
        <taxon>Lophotrochozoa</taxon>
        <taxon>Mollusca</taxon>
        <taxon>Bivalvia</taxon>
        <taxon>Autobranchia</taxon>
        <taxon>Pteriomorphia</taxon>
        <taxon>Mytilida</taxon>
        <taxon>Mytiloidea</taxon>
        <taxon>Mytilidae</taxon>
        <taxon>Mytilinae</taxon>
        <taxon>Mytilus</taxon>
    </lineage>
</organism>